<dbReference type="AlphaFoldDB" id="A0A3M7T3J1"/>
<protein>
    <submittedName>
        <fullName evidence="1">Uncharacterized protein</fullName>
    </submittedName>
</protein>
<accession>A0A3M7T3J1</accession>
<comment type="caution">
    <text evidence="1">The sequence shown here is derived from an EMBL/GenBank/DDBJ whole genome shotgun (WGS) entry which is preliminary data.</text>
</comment>
<organism evidence="1 2">
    <name type="scientific">Brachionus plicatilis</name>
    <name type="common">Marine rotifer</name>
    <name type="synonym">Brachionus muelleri</name>
    <dbReference type="NCBI Taxonomy" id="10195"/>
    <lineage>
        <taxon>Eukaryota</taxon>
        <taxon>Metazoa</taxon>
        <taxon>Spiralia</taxon>
        <taxon>Gnathifera</taxon>
        <taxon>Rotifera</taxon>
        <taxon>Eurotatoria</taxon>
        <taxon>Monogononta</taxon>
        <taxon>Pseudotrocha</taxon>
        <taxon>Ploima</taxon>
        <taxon>Brachionidae</taxon>
        <taxon>Brachionus</taxon>
    </lineage>
</organism>
<keyword evidence="2" id="KW-1185">Reference proteome</keyword>
<evidence type="ECO:0000313" key="2">
    <source>
        <dbReference type="Proteomes" id="UP000276133"/>
    </source>
</evidence>
<evidence type="ECO:0000313" key="1">
    <source>
        <dbReference type="EMBL" id="RNA42591.1"/>
    </source>
</evidence>
<dbReference type="Proteomes" id="UP000276133">
    <property type="component" value="Unassembled WGS sequence"/>
</dbReference>
<sequence>MTLFDLRKSTLDIYLLFKMALSSKTPFTIVLESYHNLKENRKILRYHKKSSTHWKSSFEPFVKNCYKEKLLGNNQ</sequence>
<name>A0A3M7T3J1_BRAPC</name>
<dbReference type="EMBL" id="REGN01000347">
    <property type="protein sequence ID" value="RNA42591.1"/>
    <property type="molecule type" value="Genomic_DNA"/>
</dbReference>
<reference evidence="1 2" key="1">
    <citation type="journal article" date="2018" name="Sci. Rep.">
        <title>Genomic signatures of local adaptation to the degree of environmental predictability in rotifers.</title>
        <authorList>
            <person name="Franch-Gras L."/>
            <person name="Hahn C."/>
            <person name="Garcia-Roger E.M."/>
            <person name="Carmona M.J."/>
            <person name="Serra M."/>
            <person name="Gomez A."/>
        </authorList>
    </citation>
    <scope>NUCLEOTIDE SEQUENCE [LARGE SCALE GENOMIC DNA]</scope>
    <source>
        <strain evidence="1">HYR1</strain>
    </source>
</reference>
<proteinExistence type="predicted"/>
<gene>
    <name evidence="1" type="ORF">BpHYR1_015786</name>
</gene>